<dbReference type="AlphaFoldDB" id="A0A5C3ENS9"/>
<evidence type="ECO:0000313" key="3">
    <source>
        <dbReference type="EMBL" id="SPO31745.1"/>
    </source>
</evidence>
<reference evidence="3 4" key="1">
    <citation type="submission" date="2018-03" db="EMBL/GenBank/DDBJ databases">
        <authorList>
            <person name="Guldener U."/>
        </authorList>
    </citation>
    <scope>NUCLEOTIDE SEQUENCE [LARGE SCALE GENOMIC DNA]</scope>
    <source>
        <strain evidence="3 4">NBRC100155</strain>
    </source>
</reference>
<feature type="compositionally biased region" description="Low complexity" evidence="2">
    <location>
        <begin position="178"/>
        <end position="189"/>
    </location>
</feature>
<sequence length="293" mass="33965">MSSSPSPSPLQHLLSTTTTTLILLLFLFVGLHFSPCFTLGAPIPPLGEGILEEGLDEIAEVGSPDWWREAGWLGFRDIREGHRPHLPESYEHDWHVVNSPTRGLVTDQPARLRLGIIAKESHEALESHIAYRIPAGREHAPQVGPTSSSSSSSAAVDNNDAHLMATKIRRPPLSPETQQRQSNWDQQQQLWQHQLESHQRWQLQQEYQQQQQQQRQLRQQEQHQLLQQQQKMQRQQELLQQQHLQQLHLQQQQEAQAAILRQERESDHHKSRSFWPFSGLKKKKTRQSKAKFQ</sequence>
<protein>
    <submittedName>
        <fullName evidence="3">Uncharacterized protein</fullName>
    </submittedName>
</protein>
<gene>
    <name evidence="3" type="ORF">UTRI_06548_B</name>
</gene>
<feature type="coiled-coil region" evidence="1">
    <location>
        <begin position="200"/>
        <end position="238"/>
    </location>
</feature>
<keyword evidence="4" id="KW-1185">Reference proteome</keyword>
<evidence type="ECO:0000313" key="4">
    <source>
        <dbReference type="Proteomes" id="UP000324022"/>
    </source>
</evidence>
<name>A0A5C3ENS9_9BASI</name>
<accession>A0A5C3ENS9</accession>
<feature type="region of interest" description="Disordered" evidence="2">
    <location>
        <begin position="170"/>
        <end position="189"/>
    </location>
</feature>
<dbReference type="EMBL" id="OOIN01000040">
    <property type="protein sequence ID" value="SPO31745.1"/>
    <property type="molecule type" value="Genomic_DNA"/>
</dbReference>
<evidence type="ECO:0000256" key="2">
    <source>
        <dbReference type="SAM" id="MobiDB-lite"/>
    </source>
</evidence>
<dbReference type="OrthoDB" id="2556713at2759"/>
<evidence type="ECO:0000256" key="1">
    <source>
        <dbReference type="SAM" id="Coils"/>
    </source>
</evidence>
<feature type="region of interest" description="Disordered" evidence="2">
    <location>
        <begin position="252"/>
        <end position="293"/>
    </location>
</feature>
<proteinExistence type="predicted"/>
<organism evidence="3 4">
    <name type="scientific">Ustilago trichophora</name>
    <dbReference type="NCBI Taxonomy" id="86804"/>
    <lineage>
        <taxon>Eukaryota</taxon>
        <taxon>Fungi</taxon>
        <taxon>Dikarya</taxon>
        <taxon>Basidiomycota</taxon>
        <taxon>Ustilaginomycotina</taxon>
        <taxon>Ustilaginomycetes</taxon>
        <taxon>Ustilaginales</taxon>
        <taxon>Ustilaginaceae</taxon>
        <taxon>Ustilago</taxon>
    </lineage>
</organism>
<dbReference type="Proteomes" id="UP000324022">
    <property type="component" value="Unassembled WGS sequence"/>
</dbReference>
<keyword evidence="1" id="KW-0175">Coiled coil</keyword>
<feature type="compositionally biased region" description="Basic residues" evidence="2">
    <location>
        <begin position="280"/>
        <end position="293"/>
    </location>
</feature>